<feature type="region of interest" description="SAW" evidence="3">
    <location>
        <begin position="59"/>
        <end position="136"/>
    </location>
</feature>
<keyword evidence="2" id="KW-0804">Transcription</keyword>
<organism evidence="4 5">
    <name type="scientific">Abeliophyllum distichum</name>
    <dbReference type="NCBI Taxonomy" id="126358"/>
    <lineage>
        <taxon>Eukaryota</taxon>
        <taxon>Viridiplantae</taxon>
        <taxon>Streptophyta</taxon>
        <taxon>Embryophyta</taxon>
        <taxon>Tracheophyta</taxon>
        <taxon>Spermatophyta</taxon>
        <taxon>Magnoliopsida</taxon>
        <taxon>eudicotyledons</taxon>
        <taxon>Gunneridae</taxon>
        <taxon>Pentapetalae</taxon>
        <taxon>asterids</taxon>
        <taxon>lamiids</taxon>
        <taxon>Lamiales</taxon>
        <taxon>Oleaceae</taxon>
        <taxon>Forsythieae</taxon>
        <taxon>Abeliophyllum</taxon>
    </lineage>
</organism>
<comment type="caution">
    <text evidence="4">The sequence shown here is derived from an EMBL/GenBank/DDBJ whole genome shotgun (WGS) entry which is preliminary data.</text>
</comment>
<reference evidence="5" key="1">
    <citation type="submission" date="2024-07" db="EMBL/GenBank/DDBJ databases">
        <title>Two chromosome-level genome assemblies of Korean endemic species Abeliophyllum distichum and Forsythia ovata (Oleaceae).</title>
        <authorList>
            <person name="Jang H."/>
        </authorList>
    </citation>
    <scope>NUCLEOTIDE SEQUENCE [LARGE SCALE GENOMIC DNA]</scope>
</reference>
<gene>
    <name evidence="4" type="ORF">Adt_33513</name>
</gene>
<evidence type="ECO:0000313" key="4">
    <source>
        <dbReference type="EMBL" id="KAL2480547.1"/>
    </source>
</evidence>
<evidence type="ECO:0000256" key="2">
    <source>
        <dbReference type="ARBA" id="ARBA00023163"/>
    </source>
</evidence>
<dbReference type="InterPro" id="IPR005202">
    <property type="entry name" value="TF_GRAS"/>
</dbReference>
<evidence type="ECO:0000313" key="5">
    <source>
        <dbReference type="Proteomes" id="UP001604336"/>
    </source>
</evidence>
<dbReference type="AlphaFoldDB" id="A0ABD1QXR5"/>
<comment type="caution">
    <text evidence="3">Lacks conserved residue(s) required for the propagation of feature annotation.</text>
</comment>
<evidence type="ECO:0000256" key="1">
    <source>
        <dbReference type="ARBA" id="ARBA00023015"/>
    </source>
</evidence>
<accession>A0ABD1QXR5</accession>
<dbReference type="PROSITE" id="PS50985">
    <property type="entry name" value="GRAS"/>
    <property type="match status" value="1"/>
</dbReference>
<keyword evidence="5" id="KW-1185">Reference proteome</keyword>
<comment type="similarity">
    <text evidence="3">Belongs to the GRAS family.</text>
</comment>
<keyword evidence="1" id="KW-0805">Transcription regulation</keyword>
<name>A0ABD1QXR5_9LAMI</name>
<dbReference type="Proteomes" id="UP001604336">
    <property type="component" value="Unassembled WGS sequence"/>
</dbReference>
<sequence length="136" mass="15514">MAKPPPSNHEMEIMSRGYSGAGSERFSSGGAFGYRESRFIGEATGRKIITRRRIASVVGLEELRSRRERMEDKESWIFLMESAGFQPLKLSYYAMSQAKILLWNYNYNTLYKLVDFSPPGFLSLAWNDVPLLTISS</sequence>
<evidence type="ECO:0000256" key="3">
    <source>
        <dbReference type="PROSITE-ProRule" id="PRU01191"/>
    </source>
</evidence>
<protein>
    <submittedName>
        <fullName evidence="4">Scarecrow-like protein 4</fullName>
    </submittedName>
</protein>
<proteinExistence type="inferred from homology"/>
<dbReference type="EMBL" id="JBFOLK010000010">
    <property type="protein sequence ID" value="KAL2480547.1"/>
    <property type="molecule type" value="Genomic_DNA"/>
</dbReference>
<dbReference type="Pfam" id="PF03514">
    <property type="entry name" value="GRAS"/>
    <property type="match status" value="1"/>
</dbReference>